<evidence type="ECO:0000256" key="2">
    <source>
        <dbReference type="ARBA" id="ARBA00022448"/>
    </source>
</evidence>
<feature type="transmembrane region" description="Helical" evidence="7">
    <location>
        <begin position="196"/>
        <end position="215"/>
    </location>
</feature>
<evidence type="ECO:0000313" key="9">
    <source>
        <dbReference type="Proteomes" id="UP000681343"/>
    </source>
</evidence>
<evidence type="ECO:0000256" key="6">
    <source>
        <dbReference type="ARBA" id="ARBA00023136"/>
    </source>
</evidence>
<dbReference type="SUPFAM" id="SSF118215">
    <property type="entry name" value="Proton glutamate symport protein"/>
    <property type="match status" value="1"/>
</dbReference>
<accession>A0A810PMJ5</accession>
<dbReference type="AlphaFoldDB" id="A0A810PMJ5"/>
<reference evidence="8" key="1">
    <citation type="submission" date="2020-09" db="EMBL/GenBank/DDBJ databases">
        <title>New species isolated from human feces.</title>
        <authorList>
            <person name="Kitahara M."/>
            <person name="Shigeno Y."/>
            <person name="Shime M."/>
            <person name="Matsumoto Y."/>
            <person name="Nakamura S."/>
            <person name="Motooka D."/>
            <person name="Fukuoka S."/>
            <person name="Nishikawa H."/>
            <person name="Benno Y."/>
        </authorList>
    </citation>
    <scope>NUCLEOTIDE SEQUENCE</scope>
    <source>
        <strain evidence="8">MM35</strain>
    </source>
</reference>
<evidence type="ECO:0000313" key="8">
    <source>
        <dbReference type="EMBL" id="BCK78159.1"/>
    </source>
</evidence>
<dbReference type="RefSeq" id="WP_212818733.1">
    <property type="nucleotide sequence ID" value="NZ_AP023415.1"/>
</dbReference>
<sequence>MATLESKKAATLGKRSIIGMIIGLALGAILCFVPNGYVRDDIIINTILNIVGNGYLNLIKMTIIPFVFASLVMGISSATDVKQVGRIGGKILIIYVATTVVASAFGILGGMILKPGVGVDLGSFDLSNTYENVNTSFASVILDFIPTNIVESFAKGKMIHIVVFAVFFGIALSLIGEKAKAVKKFNESLANTMLKIVNIVMQLTPYGVCALMAKTVANLGFTIIVTLAKYCASEIFLLFLFGLLVYGLMLKLFTGLSYGRFLKKYSRIALVPFSTSSSNATLPYSIEFCRSIGVSEKVASFTLPLGATLNMDGSAIMQGMTAVFVAQLYNIDLTWPMIVTIVIAATLGTIGSPGMPGVVMVTLTVVLQSVGFPLEAIAIIVAIDKFPDMFKTVLNVLGDSVDTVIVAKSEGEFDADVFNGLKEADVNVGE</sequence>
<dbReference type="EMBL" id="AP023415">
    <property type="protein sequence ID" value="BCK78159.1"/>
    <property type="molecule type" value="Genomic_DNA"/>
</dbReference>
<dbReference type="KEGG" id="vfa:MM35RIKEN_03510"/>
<evidence type="ECO:0000256" key="3">
    <source>
        <dbReference type="ARBA" id="ARBA00022475"/>
    </source>
</evidence>
<dbReference type="GO" id="GO:0015293">
    <property type="term" value="F:symporter activity"/>
    <property type="evidence" value="ECO:0007669"/>
    <property type="project" value="UniProtKB-KW"/>
</dbReference>
<keyword evidence="9" id="KW-1185">Reference proteome</keyword>
<keyword evidence="4 7" id="KW-0812">Transmembrane</keyword>
<feature type="transmembrane region" description="Helical" evidence="7">
    <location>
        <begin position="91"/>
        <end position="113"/>
    </location>
</feature>
<evidence type="ECO:0000256" key="4">
    <source>
        <dbReference type="ARBA" id="ARBA00022692"/>
    </source>
</evidence>
<feature type="transmembrane region" description="Helical" evidence="7">
    <location>
        <begin position="358"/>
        <end position="383"/>
    </location>
</feature>
<dbReference type="Pfam" id="PF00375">
    <property type="entry name" value="SDF"/>
    <property type="match status" value="1"/>
</dbReference>
<feature type="transmembrane region" description="Helical" evidence="7">
    <location>
        <begin position="158"/>
        <end position="175"/>
    </location>
</feature>
<keyword evidence="5 7" id="KW-1133">Transmembrane helix</keyword>
<dbReference type="PRINTS" id="PR00173">
    <property type="entry name" value="EDTRNSPORT"/>
</dbReference>
<feature type="transmembrane region" description="Helical" evidence="7">
    <location>
        <begin position="333"/>
        <end position="352"/>
    </location>
</feature>
<dbReference type="GO" id="GO:0006835">
    <property type="term" value="P:dicarboxylic acid transport"/>
    <property type="evidence" value="ECO:0007669"/>
    <property type="project" value="TreeGrafter"/>
</dbReference>
<name>A0A810PMJ5_9FIRM</name>
<evidence type="ECO:0000256" key="1">
    <source>
        <dbReference type="ARBA" id="ARBA00004651"/>
    </source>
</evidence>
<organism evidence="8 9">
    <name type="scientific">Vescimonas fastidiosa</name>
    <dbReference type="NCBI Taxonomy" id="2714353"/>
    <lineage>
        <taxon>Bacteria</taxon>
        <taxon>Bacillati</taxon>
        <taxon>Bacillota</taxon>
        <taxon>Clostridia</taxon>
        <taxon>Eubacteriales</taxon>
        <taxon>Oscillospiraceae</taxon>
        <taxon>Vescimonas</taxon>
    </lineage>
</organism>
<dbReference type="PANTHER" id="PTHR42865:SF7">
    <property type="entry name" value="PROTON_GLUTAMATE-ASPARTATE SYMPORTER"/>
    <property type="match status" value="1"/>
</dbReference>
<comment type="subcellular location">
    <subcellularLocation>
        <location evidence="1">Cell membrane</location>
        <topology evidence="1">Multi-pass membrane protein</topology>
    </subcellularLocation>
</comment>
<dbReference type="PANTHER" id="PTHR42865">
    <property type="entry name" value="PROTON/GLUTAMATE-ASPARTATE SYMPORTER"/>
    <property type="match status" value="1"/>
</dbReference>
<keyword evidence="6 7" id="KW-0472">Membrane</keyword>
<proteinExistence type="predicted"/>
<protein>
    <submittedName>
        <fullName evidence="8">Proton/glutamate symporter</fullName>
    </submittedName>
</protein>
<feature type="transmembrane region" description="Helical" evidence="7">
    <location>
        <begin position="58"/>
        <end position="79"/>
    </location>
</feature>
<gene>
    <name evidence="8" type="ORF">MM35RIKEN_03510</name>
</gene>
<feature type="transmembrane region" description="Helical" evidence="7">
    <location>
        <begin position="17"/>
        <end position="38"/>
    </location>
</feature>
<feature type="transmembrane region" description="Helical" evidence="7">
    <location>
        <begin position="235"/>
        <end position="258"/>
    </location>
</feature>
<dbReference type="GO" id="GO:0005886">
    <property type="term" value="C:plasma membrane"/>
    <property type="evidence" value="ECO:0007669"/>
    <property type="project" value="UniProtKB-SubCell"/>
</dbReference>
<keyword evidence="3" id="KW-1003">Cell membrane</keyword>
<evidence type="ECO:0000256" key="5">
    <source>
        <dbReference type="ARBA" id="ARBA00022989"/>
    </source>
</evidence>
<evidence type="ECO:0000256" key="7">
    <source>
        <dbReference type="SAM" id="Phobius"/>
    </source>
</evidence>
<dbReference type="InterPro" id="IPR036458">
    <property type="entry name" value="Na:dicarbo_symporter_sf"/>
</dbReference>
<dbReference type="Gene3D" id="1.10.3860.10">
    <property type="entry name" value="Sodium:dicarboxylate symporter"/>
    <property type="match status" value="1"/>
</dbReference>
<dbReference type="InterPro" id="IPR001991">
    <property type="entry name" value="Na-dicarboxylate_symporter"/>
</dbReference>
<dbReference type="Proteomes" id="UP000681343">
    <property type="component" value="Chromosome"/>
</dbReference>
<keyword evidence="2" id="KW-0813">Transport</keyword>